<accession>A0A8S1H044</accession>
<gene>
    <name evidence="2" type="ORF">CAUJ_LOCUS4443</name>
</gene>
<keyword evidence="3" id="KW-1185">Reference proteome</keyword>
<proteinExistence type="predicted"/>
<dbReference type="Proteomes" id="UP000835052">
    <property type="component" value="Unassembled WGS sequence"/>
</dbReference>
<protein>
    <submittedName>
        <fullName evidence="2">Uncharacterized protein</fullName>
    </submittedName>
</protein>
<feature type="compositionally biased region" description="Basic and acidic residues" evidence="1">
    <location>
        <begin position="44"/>
        <end position="53"/>
    </location>
</feature>
<organism evidence="2 3">
    <name type="scientific">Caenorhabditis auriculariae</name>
    <dbReference type="NCBI Taxonomy" id="2777116"/>
    <lineage>
        <taxon>Eukaryota</taxon>
        <taxon>Metazoa</taxon>
        <taxon>Ecdysozoa</taxon>
        <taxon>Nematoda</taxon>
        <taxon>Chromadorea</taxon>
        <taxon>Rhabditida</taxon>
        <taxon>Rhabditina</taxon>
        <taxon>Rhabditomorpha</taxon>
        <taxon>Rhabditoidea</taxon>
        <taxon>Rhabditidae</taxon>
        <taxon>Peloderinae</taxon>
        <taxon>Caenorhabditis</taxon>
    </lineage>
</organism>
<sequence length="208" mass="22996">MATVATDKPQQKQDRIWTSTLAMVEKKVGNIRYKASQMELNQIEVEKEDDRSGGGEIEASAVDHTPVVSPSAAAEEEERRLLLFSSSSSAVTRPDWLQGRRGALANRPMIGTAKTGSSGHRFPRFLTAGFGCFHVFQVNIDGLSHCCIRRDTRAANNTHSFACLCAFRLERPPSAIVLESVGMTLAQGLEKKKERKRTSQKCKLISFL</sequence>
<evidence type="ECO:0000313" key="3">
    <source>
        <dbReference type="Proteomes" id="UP000835052"/>
    </source>
</evidence>
<evidence type="ECO:0000313" key="2">
    <source>
        <dbReference type="EMBL" id="CAD6188524.1"/>
    </source>
</evidence>
<comment type="caution">
    <text evidence="2">The sequence shown here is derived from an EMBL/GenBank/DDBJ whole genome shotgun (WGS) entry which is preliminary data.</text>
</comment>
<feature type="region of interest" description="Disordered" evidence="1">
    <location>
        <begin position="44"/>
        <end position="73"/>
    </location>
</feature>
<dbReference type="EMBL" id="CAJGYM010000008">
    <property type="protein sequence ID" value="CAD6188524.1"/>
    <property type="molecule type" value="Genomic_DNA"/>
</dbReference>
<dbReference type="AlphaFoldDB" id="A0A8S1H044"/>
<name>A0A8S1H044_9PELO</name>
<reference evidence="2" key="1">
    <citation type="submission" date="2020-10" db="EMBL/GenBank/DDBJ databases">
        <authorList>
            <person name="Kikuchi T."/>
        </authorList>
    </citation>
    <scope>NUCLEOTIDE SEQUENCE</scope>
    <source>
        <strain evidence="2">NKZ352</strain>
    </source>
</reference>
<evidence type="ECO:0000256" key="1">
    <source>
        <dbReference type="SAM" id="MobiDB-lite"/>
    </source>
</evidence>